<dbReference type="RefSeq" id="WP_350257330.1">
    <property type="nucleotide sequence ID" value="NZ_CP138335.1"/>
</dbReference>
<name>A0AAU7V4T8_9ACTO</name>
<dbReference type="InterPro" id="IPR000534">
    <property type="entry name" value="Semialdehyde_DH_NAD-bd"/>
</dbReference>
<dbReference type="Gene3D" id="3.40.50.720">
    <property type="entry name" value="NAD(P)-binding Rossmann-like Domain"/>
    <property type="match status" value="1"/>
</dbReference>
<dbReference type="Pfam" id="PF01118">
    <property type="entry name" value="Semialdhyde_dh"/>
    <property type="match status" value="1"/>
</dbReference>
<organism evidence="7">
    <name type="scientific">Scrofimicrobium appendicitidis</name>
    <dbReference type="NCBI Taxonomy" id="3079930"/>
    <lineage>
        <taxon>Bacteria</taxon>
        <taxon>Bacillati</taxon>
        <taxon>Actinomycetota</taxon>
        <taxon>Actinomycetes</taxon>
        <taxon>Actinomycetales</taxon>
        <taxon>Actinomycetaceae</taxon>
        <taxon>Scrofimicrobium</taxon>
    </lineage>
</organism>
<comment type="subcellular location">
    <subcellularLocation>
        <location evidence="5">Cytoplasm</location>
    </subcellularLocation>
</comment>
<evidence type="ECO:0000256" key="1">
    <source>
        <dbReference type="ARBA" id="ARBA00022571"/>
    </source>
</evidence>
<dbReference type="SUPFAM" id="SSF55347">
    <property type="entry name" value="Glyceraldehyde-3-phosphate dehydrogenase-like, C-terminal domain"/>
    <property type="match status" value="1"/>
</dbReference>
<evidence type="ECO:0000313" key="7">
    <source>
        <dbReference type="EMBL" id="XBW07124.1"/>
    </source>
</evidence>
<comment type="function">
    <text evidence="5">Catalyzes the NADPH-dependent reduction of N-acetyl-5-glutamyl phosphate to yield N-acetyl-L-glutamate 5-semialdehyde.</text>
</comment>
<gene>
    <name evidence="5 7" type="primary">argC</name>
    <name evidence="7" type="ORF">SAC06_05555</name>
</gene>
<keyword evidence="2 5" id="KW-0028">Amino-acid biosynthesis</keyword>
<dbReference type="EMBL" id="CP138335">
    <property type="protein sequence ID" value="XBW07124.1"/>
    <property type="molecule type" value="Genomic_DNA"/>
</dbReference>
<reference evidence="7" key="1">
    <citation type="submission" date="2023-11" db="EMBL/GenBank/DDBJ databases">
        <title>Scrofimicrobium hongkongense sp. nov., isolated from a patient with peritonitis.</title>
        <authorList>
            <person name="Lao H.Y."/>
            <person name="Wong A.Y.P."/>
            <person name="Ng T.L."/>
            <person name="Wong R.Y.L."/>
            <person name="Yau M.C.Y."/>
            <person name="Lam J.Y.W."/>
            <person name="Siu G.K.H."/>
        </authorList>
    </citation>
    <scope>NUCLEOTIDE SEQUENCE</scope>
    <source>
        <strain evidence="7">R131</strain>
    </source>
</reference>
<keyword evidence="4 5" id="KW-0560">Oxidoreductase</keyword>
<dbReference type="InterPro" id="IPR058924">
    <property type="entry name" value="AGPR_dimerisation_dom"/>
</dbReference>
<dbReference type="GO" id="GO:0006526">
    <property type="term" value="P:L-arginine biosynthetic process"/>
    <property type="evidence" value="ECO:0007669"/>
    <property type="project" value="UniProtKB-UniRule"/>
</dbReference>
<dbReference type="CDD" id="cd24148">
    <property type="entry name" value="AGPR_1_actinobacAGPR_like"/>
    <property type="match status" value="1"/>
</dbReference>
<dbReference type="PANTHER" id="PTHR32338:SF10">
    <property type="entry name" value="N-ACETYL-GAMMA-GLUTAMYL-PHOSPHATE REDUCTASE, CHLOROPLASTIC-RELATED"/>
    <property type="match status" value="1"/>
</dbReference>
<dbReference type="InterPro" id="IPR000706">
    <property type="entry name" value="AGPR_type-1"/>
</dbReference>
<keyword evidence="3 5" id="KW-0521">NADP</keyword>
<dbReference type="PANTHER" id="PTHR32338">
    <property type="entry name" value="N-ACETYL-GAMMA-GLUTAMYL-PHOSPHATE REDUCTASE, CHLOROPLASTIC-RELATED-RELATED"/>
    <property type="match status" value="1"/>
</dbReference>
<sequence>MPLTAAVAGASGYAGGEVIRLLCSHPQISPVTVTAHSQVGQRLGSVQPHLRQVAEAELVETTAENLAGHDLVFLALPHGKSGELSDRLAQLSPETVVIDCGADHRLHHRDDWDAFYGGEYHPAWTYGVPELPVAGGKQRAALQQTKRIAAPGCNASTVALSLAPGIQAGLIDPSDLVSVLAVGPSGAGRALKPNLLAAEILGSASPYAVGGVHRHIPEIKQALRETLPADRQPEIQLCFTPVLVPMARGILATSTARVQPGVGEAELRAAWEAAYSDEEFVQVLPAGQHPATAATVGANTLLMSLTFDPASHRLVVVAALDNLVKGTAGAAIQSANLALGLPENSGLTMNGVAP</sequence>
<feature type="domain" description="Semialdehyde dehydrogenase NAD-binding" evidence="6">
    <location>
        <begin position="4"/>
        <end position="139"/>
    </location>
</feature>
<dbReference type="Pfam" id="PF22698">
    <property type="entry name" value="Semialdhyde_dhC_1"/>
    <property type="match status" value="1"/>
</dbReference>
<dbReference type="GO" id="GO:0005737">
    <property type="term" value="C:cytoplasm"/>
    <property type="evidence" value="ECO:0007669"/>
    <property type="project" value="UniProtKB-SubCell"/>
</dbReference>
<dbReference type="KEGG" id="sapp:SAC06_05555"/>
<protein>
    <recommendedName>
        <fullName evidence="5">N-acetyl-gamma-glutamyl-phosphate reductase</fullName>
        <shortName evidence="5">AGPR</shortName>
        <ecNumber evidence="5">1.2.1.38</ecNumber>
    </recommendedName>
    <alternativeName>
        <fullName evidence="5">N-acetyl-glutamate semialdehyde dehydrogenase</fullName>
        <shortName evidence="5">NAGSA dehydrogenase</shortName>
    </alternativeName>
</protein>
<evidence type="ECO:0000256" key="2">
    <source>
        <dbReference type="ARBA" id="ARBA00022605"/>
    </source>
</evidence>
<accession>A0AAU7V4T8</accession>
<dbReference type="Gene3D" id="3.30.360.10">
    <property type="entry name" value="Dihydrodipicolinate Reductase, domain 2"/>
    <property type="match status" value="1"/>
</dbReference>
<dbReference type="EC" id="1.2.1.38" evidence="5"/>
<feature type="active site" evidence="5">
    <location>
        <position position="153"/>
    </location>
</feature>
<comment type="catalytic activity">
    <reaction evidence="5">
        <text>N-acetyl-L-glutamate 5-semialdehyde + phosphate + NADP(+) = N-acetyl-L-glutamyl 5-phosphate + NADPH + H(+)</text>
        <dbReference type="Rhea" id="RHEA:21588"/>
        <dbReference type="ChEBI" id="CHEBI:15378"/>
        <dbReference type="ChEBI" id="CHEBI:29123"/>
        <dbReference type="ChEBI" id="CHEBI:43474"/>
        <dbReference type="ChEBI" id="CHEBI:57783"/>
        <dbReference type="ChEBI" id="CHEBI:57936"/>
        <dbReference type="ChEBI" id="CHEBI:58349"/>
        <dbReference type="EC" id="1.2.1.38"/>
    </reaction>
</comment>
<dbReference type="SMART" id="SM00859">
    <property type="entry name" value="Semialdhyde_dh"/>
    <property type="match status" value="1"/>
</dbReference>
<keyword evidence="5" id="KW-0963">Cytoplasm</keyword>
<dbReference type="NCBIfam" id="TIGR01850">
    <property type="entry name" value="argC"/>
    <property type="match status" value="1"/>
</dbReference>
<dbReference type="InterPro" id="IPR036291">
    <property type="entry name" value="NAD(P)-bd_dom_sf"/>
</dbReference>
<dbReference type="AlphaFoldDB" id="A0AAU7V4T8"/>
<dbReference type="SUPFAM" id="SSF51735">
    <property type="entry name" value="NAD(P)-binding Rossmann-fold domains"/>
    <property type="match status" value="1"/>
</dbReference>
<evidence type="ECO:0000256" key="3">
    <source>
        <dbReference type="ARBA" id="ARBA00022857"/>
    </source>
</evidence>
<evidence type="ECO:0000256" key="4">
    <source>
        <dbReference type="ARBA" id="ARBA00023002"/>
    </source>
</evidence>
<dbReference type="CDD" id="cd23934">
    <property type="entry name" value="AGPR_1_C"/>
    <property type="match status" value="1"/>
</dbReference>
<evidence type="ECO:0000259" key="6">
    <source>
        <dbReference type="SMART" id="SM00859"/>
    </source>
</evidence>
<keyword evidence="1 5" id="KW-0055">Arginine biosynthesis</keyword>
<dbReference type="InterPro" id="IPR050085">
    <property type="entry name" value="AGPR"/>
</dbReference>
<dbReference type="HAMAP" id="MF_00150">
    <property type="entry name" value="ArgC_type1"/>
    <property type="match status" value="1"/>
</dbReference>
<dbReference type="GO" id="GO:0070401">
    <property type="term" value="F:NADP+ binding"/>
    <property type="evidence" value="ECO:0007669"/>
    <property type="project" value="InterPro"/>
</dbReference>
<evidence type="ECO:0000256" key="5">
    <source>
        <dbReference type="HAMAP-Rule" id="MF_00150"/>
    </source>
</evidence>
<comment type="pathway">
    <text evidence="5">Amino-acid biosynthesis; L-arginine biosynthesis; N(2)-acetyl-L-ornithine from L-glutamate: step 3/4.</text>
</comment>
<dbReference type="GO" id="GO:0051287">
    <property type="term" value="F:NAD binding"/>
    <property type="evidence" value="ECO:0007669"/>
    <property type="project" value="InterPro"/>
</dbReference>
<proteinExistence type="inferred from homology"/>
<dbReference type="GO" id="GO:0003942">
    <property type="term" value="F:N-acetyl-gamma-glutamyl-phosphate reductase activity"/>
    <property type="evidence" value="ECO:0007669"/>
    <property type="project" value="UniProtKB-UniRule"/>
</dbReference>
<comment type="similarity">
    <text evidence="5">Belongs to the NAGSA dehydrogenase family. Type 1 subfamily.</text>
</comment>